<feature type="transmembrane region" description="Helical" evidence="7">
    <location>
        <begin position="296"/>
        <end position="325"/>
    </location>
</feature>
<dbReference type="PANTHER" id="PTHR23513:SF9">
    <property type="entry name" value="ENTEROBACTIN EXPORTER ENTS"/>
    <property type="match status" value="1"/>
</dbReference>
<keyword evidence="3" id="KW-1003">Cell membrane</keyword>
<dbReference type="Gene3D" id="1.20.1250.20">
    <property type="entry name" value="MFS general substrate transporter like domains"/>
    <property type="match status" value="1"/>
</dbReference>
<feature type="transmembrane region" description="Helical" evidence="7">
    <location>
        <begin position="80"/>
        <end position="100"/>
    </location>
</feature>
<evidence type="ECO:0000256" key="7">
    <source>
        <dbReference type="SAM" id="Phobius"/>
    </source>
</evidence>
<name>A0ABY0UY45_9FLAO</name>
<feature type="transmembrane region" description="Helical" evidence="7">
    <location>
        <begin position="179"/>
        <end position="199"/>
    </location>
</feature>
<feature type="transmembrane region" description="Helical" evidence="7">
    <location>
        <begin position="112"/>
        <end position="141"/>
    </location>
</feature>
<evidence type="ECO:0000256" key="2">
    <source>
        <dbReference type="ARBA" id="ARBA00022448"/>
    </source>
</evidence>
<evidence type="ECO:0000256" key="4">
    <source>
        <dbReference type="ARBA" id="ARBA00022692"/>
    </source>
</evidence>
<feature type="transmembrane region" description="Helical" evidence="7">
    <location>
        <begin position="378"/>
        <end position="402"/>
    </location>
</feature>
<evidence type="ECO:0000256" key="5">
    <source>
        <dbReference type="ARBA" id="ARBA00022989"/>
    </source>
</evidence>
<evidence type="ECO:0000256" key="3">
    <source>
        <dbReference type="ARBA" id="ARBA00022475"/>
    </source>
</evidence>
<comment type="subcellular location">
    <subcellularLocation>
        <location evidence="1">Cell membrane</location>
        <topology evidence="1">Multi-pass membrane protein</topology>
    </subcellularLocation>
</comment>
<keyword evidence="5 7" id="KW-1133">Transmembrane helix</keyword>
<dbReference type="GeneID" id="90592859"/>
<keyword evidence="6 7" id="KW-0472">Membrane</keyword>
<organism evidence="8 9">
    <name type="scientific">Maribacter dokdonensis</name>
    <dbReference type="NCBI Taxonomy" id="320912"/>
    <lineage>
        <taxon>Bacteria</taxon>
        <taxon>Pseudomonadati</taxon>
        <taxon>Bacteroidota</taxon>
        <taxon>Flavobacteriia</taxon>
        <taxon>Flavobacteriales</taxon>
        <taxon>Flavobacteriaceae</taxon>
        <taxon>Maribacter</taxon>
    </lineage>
</organism>
<feature type="transmembrane region" description="Helical" evidence="7">
    <location>
        <begin position="229"/>
        <end position="254"/>
    </location>
</feature>
<feature type="transmembrane region" description="Helical" evidence="7">
    <location>
        <begin position="48"/>
        <end position="68"/>
    </location>
</feature>
<dbReference type="EMBL" id="LT629754">
    <property type="protein sequence ID" value="SDT36693.1"/>
    <property type="molecule type" value="Genomic_DNA"/>
</dbReference>
<keyword evidence="2" id="KW-0813">Transport</keyword>
<accession>A0ABY0UY45</accession>
<feature type="transmembrane region" description="Helical" evidence="7">
    <location>
        <begin position="266"/>
        <end position="284"/>
    </location>
</feature>
<evidence type="ECO:0000256" key="6">
    <source>
        <dbReference type="ARBA" id="ARBA00023136"/>
    </source>
</evidence>
<protein>
    <submittedName>
        <fullName evidence="8">Predicted arabinose efflux permease, MFS family</fullName>
    </submittedName>
</protein>
<proteinExistence type="predicted"/>
<evidence type="ECO:0000313" key="8">
    <source>
        <dbReference type="EMBL" id="SDT36693.1"/>
    </source>
</evidence>
<feature type="transmembrane region" description="Helical" evidence="7">
    <location>
        <begin position="153"/>
        <end position="173"/>
    </location>
</feature>
<evidence type="ECO:0000313" key="9">
    <source>
        <dbReference type="Proteomes" id="UP000199574"/>
    </source>
</evidence>
<keyword evidence="4 7" id="KW-0812">Transmembrane</keyword>
<dbReference type="InterPro" id="IPR010290">
    <property type="entry name" value="TM_effector"/>
</dbReference>
<dbReference type="PANTHER" id="PTHR23513">
    <property type="entry name" value="INTEGRAL MEMBRANE EFFLUX PROTEIN-RELATED"/>
    <property type="match status" value="1"/>
</dbReference>
<dbReference type="SUPFAM" id="SSF103473">
    <property type="entry name" value="MFS general substrate transporter"/>
    <property type="match status" value="1"/>
</dbReference>
<dbReference type="InterPro" id="IPR036259">
    <property type="entry name" value="MFS_trans_sf"/>
</dbReference>
<reference evidence="8 9" key="1">
    <citation type="submission" date="2016-10" db="EMBL/GenBank/DDBJ databases">
        <authorList>
            <person name="Varghese N."/>
            <person name="Submissions S."/>
        </authorList>
    </citation>
    <scope>NUCLEOTIDE SEQUENCE [LARGE SCALE GENOMIC DNA]</scope>
    <source>
        <strain evidence="8 9">MAR_2009_60</strain>
    </source>
</reference>
<dbReference type="Pfam" id="PF05977">
    <property type="entry name" value="MFS_3"/>
    <property type="match status" value="1"/>
</dbReference>
<evidence type="ECO:0000256" key="1">
    <source>
        <dbReference type="ARBA" id="ARBA00004651"/>
    </source>
</evidence>
<dbReference type="CDD" id="cd06173">
    <property type="entry name" value="MFS_MefA_like"/>
    <property type="match status" value="1"/>
</dbReference>
<feature type="transmembrane region" description="Helical" evidence="7">
    <location>
        <begin position="17"/>
        <end position="36"/>
    </location>
</feature>
<keyword evidence="9" id="KW-1185">Reference proteome</keyword>
<dbReference type="Proteomes" id="UP000199574">
    <property type="component" value="Chromosome I"/>
</dbReference>
<sequence>MSVNDPYAALRFKEFNIFLLVRFAMVFAWSMQFIVIEWQVYTITKDPLSLGIIGLMEVIPAVGMALFAGHIVDQKEKRNLLMKCIFGFSVISFGLFMLSLPSVLETYETKTILYGIYALVFCGGLVRAFLGPTIFSLIALIVPKKIYPNAATWSSTTWQMASVLGPALAGFSISIIGVHWSMCVIFGFSLLALTALFNISKKPILNPKIGEPVFQSLKEGLTFVFKTRAVLGALTLDMIAVLFGGAVALLPIFAQDILHVGSEGFGVLRAAPAVGAAITMLGSTRFPLHKNAGKKLLLAVFGFGVCMIVFGLSTYFWLSVIALFLSGAVDGVSMIIRQTILQLKTPDNMRGRVASVNSMFVGSSNELGAFESGVTAKLMGTVTAVVFGGSMTLLTVGLTAIVSPKFRKLDLQKDVEDHEN</sequence>
<dbReference type="RefSeq" id="WP_071340680.1">
    <property type="nucleotide sequence ID" value="NZ_CAJQES010000034.1"/>
</dbReference>
<gene>
    <name evidence="8" type="ORF">SAMN05192545_3541</name>
</gene>